<dbReference type="PANTHER" id="PTHR35546:SF134">
    <property type="entry name" value="F-BOX ASSOCIATED DOMAIN-CONTAINING PROTEIN"/>
    <property type="match status" value="1"/>
</dbReference>
<keyword evidence="4" id="KW-1185">Reference proteome</keyword>
<feature type="domain" description="F-box" evidence="1">
    <location>
        <begin position="29"/>
        <end position="60"/>
    </location>
</feature>
<dbReference type="InterPro" id="IPR036047">
    <property type="entry name" value="F-box-like_dom_sf"/>
</dbReference>
<organism evidence="3 4">
    <name type="scientific">Rehmannia glutinosa</name>
    <name type="common">Chinese foxglove</name>
    <dbReference type="NCBI Taxonomy" id="99300"/>
    <lineage>
        <taxon>Eukaryota</taxon>
        <taxon>Viridiplantae</taxon>
        <taxon>Streptophyta</taxon>
        <taxon>Embryophyta</taxon>
        <taxon>Tracheophyta</taxon>
        <taxon>Spermatophyta</taxon>
        <taxon>Magnoliopsida</taxon>
        <taxon>eudicotyledons</taxon>
        <taxon>Gunneridae</taxon>
        <taxon>Pentapetalae</taxon>
        <taxon>asterids</taxon>
        <taxon>lamiids</taxon>
        <taxon>Lamiales</taxon>
        <taxon>Orobanchaceae</taxon>
        <taxon>Rehmannieae</taxon>
        <taxon>Rehmannia</taxon>
    </lineage>
</organism>
<evidence type="ECO:0000259" key="2">
    <source>
        <dbReference type="Pfam" id="PF08268"/>
    </source>
</evidence>
<dbReference type="InterPro" id="IPR013187">
    <property type="entry name" value="F-box-assoc_dom_typ3"/>
</dbReference>
<dbReference type="Proteomes" id="UP001318860">
    <property type="component" value="Unassembled WGS sequence"/>
</dbReference>
<dbReference type="Pfam" id="PF00646">
    <property type="entry name" value="F-box"/>
    <property type="match status" value="1"/>
</dbReference>
<dbReference type="InterPro" id="IPR017451">
    <property type="entry name" value="F-box-assoc_interact_dom"/>
</dbReference>
<reference evidence="3 4" key="1">
    <citation type="journal article" date="2021" name="Comput. Struct. Biotechnol. J.">
        <title>De novo genome assembly of the potent medicinal plant Rehmannia glutinosa using nanopore technology.</title>
        <authorList>
            <person name="Ma L."/>
            <person name="Dong C."/>
            <person name="Song C."/>
            <person name="Wang X."/>
            <person name="Zheng X."/>
            <person name="Niu Y."/>
            <person name="Chen S."/>
            <person name="Feng W."/>
        </authorList>
    </citation>
    <scope>NUCLEOTIDE SEQUENCE [LARGE SCALE GENOMIC DNA]</scope>
    <source>
        <strain evidence="3">DH-2019</strain>
    </source>
</reference>
<sequence length="413" mass="47911">MKPNTEISKTAGDSSPEKSSAEIVASFNNLLTDIYLRLPLKPLARFKLVSKHWNSLISNHLRNLEPNPAEGLVFDCANFAERHANNLPHAYILSFNKSFEKLTFTKEYPGRWRTRILHSCNGLWVCGPHEGLGKYYVCNPTTKKLSILPELEKRCGSSKKIHGMILAFDPFKSPYYKVVCVLEFGDLMDDQYQFKIYSSKTGSWSKCSKPFTAQVNFQDGVYWNGSIHWISFTETGKSLYFNPDDQMLKTMPMPPIQEDSYSRRNYYFGESCDHLHYIDTYRKMLFEFNVYEMKRDYSEWFVKYKGGLSHVINNLCFICALVRGKKDENSFLVLRIKGKIIRYNLVYKTSETIHELDDVQRHFFTRARFPIHHEVPPRREPSGILIFLVKSVGAVCGKVSRSKDGDQDVEEDE</sequence>
<evidence type="ECO:0008006" key="5">
    <source>
        <dbReference type="Google" id="ProtNLM"/>
    </source>
</evidence>
<proteinExistence type="predicted"/>
<protein>
    <recommendedName>
        <fullName evidence="5">F-box protein</fullName>
    </recommendedName>
</protein>
<dbReference type="EMBL" id="JABTTQ020003404">
    <property type="protein sequence ID" value="KAK6117847.1"/>
    <property type="molecule type" value="Genomic_DNA"/>
</dbReference>
<dbReference type="Pfam" id="PF08268">
    <property type="entry name" value="FBA_3"/>
    <property type="match status" value="1"/>
</dbReference>
<name>A0ABR0U5Q6_REHGL</name>
<evidence type="ECO:0000259" key="1">
    <source>
        <dbReference type="Pfam" id="PF00646"/>
    </source>
</evidence>
<comment type="caution">
    <text evidence="3">The sequence shown here is derived from an EMBL/GenBank/DDBJ whole genome shotgun (WGS) entry which is preliminary data.</text>
</comment>
<dbReference type="InterPro" id="IPR055290">
    <property type="entry name" value="At3g26010-like"/>
</dbReference>
<dbReference type="InterPro" id="IPR001810">
    <property type="entry name" value="F-box_dom"/>
</dbReference>
<dbReference type="SUPFAM" id="SSF81383">
    <property type="entry name" value="F-box domain"/>
    <property type="match status" value="1"/>
</dbReference>
<feature type="domain" description="F-box associated beta-propeller type 3" evidence="2">
    <location>
        <begin position="101"/>
        <end position="238"/>
    </location>
</feature>
<gene>
    <name evidence="3" type="ORF">DH2020_048410</name>
</gene>
<accession>A0ABR0U5Q6</accession>
<evidence type="ECO:0000313" key="3">
    <source>
        <dbReference type="EMBL" id="KAK6117847.1"/>
    </source>
</evidence>
<dbReference type="NCBIfam" id="TIGR01640">
    <property type="entry name" value="F_box_assoc_1"/>
    <property type="match status" value="1"/>
</dbReference>
<dbReference type="PANTHER" id="PTHR35546">
    <property type="entry name" value="F-BOX PROTEIN INTERACTION DOMAIN PROTEIN-RELATED"/>
    <property type="match status" value="1"/>
</dbReference>
<evidence type="ECO:0000313" key="4">
    <source>
        <dbReference type="Proteomes" id="UP001318860"/>
    </source>
</evidence>